<dbReference type="Proteomes" id="UP000887159">
    <property type="component" value="Unassembled WGS sequence"/>
</dbReference>
<proteinExistence type="predicted"/>
<comment type="caution">
    <text evidence="2">The sequence shown here is derived from an EMBL/GenBank/DDBJ whole genome shotgun (WGS) entry which is preliminary data.</text>
</comment>
<feature type="region of interest" description="Disordered" evidence="1">
    <location>
        <begin position="1"/>
        <end position="22"/>
    </location>
</feature>
<name>A0A8X6STQ8_TRICX</name>
<evidence type="ECO:0000313" key="2">
    <source>
        <dbReference type="EMBL" id="GFY14256.1"/>
    </source>
</evidence>
<dbReference type="AlphaFoldDB" id="A0A8X6STQ8"/>
<protein>
    <submittedName>
        <fullName evidence="2">Uncharacterized protein</fullName>
    </submittedName>
</protein>
<accession>A0A8X6STQ8</accession>
<gene>
    <name evidence="2" type="ORF">TNCV_3614451</name>
</gene>
<evidence type="ECO:0000256" key="1">
    <source>
        <dbReference type="SAM" id="MobiDB-lite"/>
    </source>
</evidence>
<evidence type="ECO:0000313" key="3">
    <source>
        <dbReference type="Proteomes" id="UP000887159"/>
    </source>
</evidence>
<organism evidence="2 3">
    <name type="scientific">Trichonephila clavipes</name>
    <name type="common">Golden silk orbweaver</name>
    <name type="synonym">Nephila clavipes</name>
    <dbReference type="NCBI Taxonomy" id="2585209"/>
    <lineage>
        <taxon>Eukaryota</taxon>
        <taxon>Metazoa</taxon>
        <taxon>Ecdysozoa</taxon>
        <taxon>Arthropoda</taxon>
        <taxon>Chelicerata</taxon>
        <taxon>Arachnida</taxon>
        <taxon>Araneae</taxon>
        <taxon>Araneomorphae</taxon>
        <taxon>Entelegynae</taxon>
        <taxon>Araneoidea</taxon>
        <taxon>Nephilidae</taxon>
        <taxon>Trichonephila</taxon>
    </lineage>
</organism>
<reference evidence="2" key="1">
    <citation type="submission" date="2020-08" db="EMBL/GenBank/DDBJ databases">
        <title>Multicomponent nature underlies the extraordinary mechanical properties of spider dragline silk.</title>
        <authorList>
            <person name="Kono N."/>
            <person name="Nakamura H."/>
            <person name="Mori M."/>
            <person name="Yoshida Y."/>
            <person name="Ohtoshi R."/>
            <person name="Malay A.D."/>
            <person name="Moran D.A.P."/>
            <person name="Tomita M."/>
            <person name="Numata K."/>
            <person name="Arakawa K."/>
        </authorList>
    </citation>
    <scope>NUCLEOTIDE SEQUENCE</scope>
</reference>
<keyword evidence="3" id="KW-1185">Reference proteome</keyword>
<sequence>MPSSGEGGAVPPPEDSGDSQIKPVGVLIGAAVAQWLRHPTMAGMSCVRSQYRKDPPCRAAMHVKSVES</sequence>
<dbReference type="EMBL" id="BMAU01021327">
    <property type="protein sequence ID" value="GFY14256.1"/>
    <property type="molecule type" value="Genomic_DNA"/>
</dbReference>